<sequence>MKEVTINFEKNTYHFVIEENNWKLTLPKSQTKVKDIRQMDIMLNPSDFFTFNTVQEKEDSFLLTYEVNQEDKRWEQVKKLNRNEKLRLLCNVGKLDQYLSSRITFFLHPDNLVFDDNLIPRLIYRGIRDIVPPFHMNENEFLKQYKCLVIALFTKKYSFDQLYNGSLQNAKDTEFERKIIEIEDLKNLKDYLFESYLSEQKKTERTMEIVPIKRFRLFKQLSIIMIIVSIFLAAPLIYFGFIKIPFQENVLASHGEFLANDYGGVISTLQGEDPDSLPMETKYILAQSYINVENLSDQEKEVILKNVSLKSDENYLLYWIYNGLGRFDDSIEKAKYMDDPQLVMYSLIKKIEQAKNNPDLTGTERDKLVNDLQEELERYIKDYDLNVEETEVQESPLENENTETKNEEEVESTNTDSLESHEDGKEKEETEES</sequence>
<dbReference type="EMBL" id="RBZO01000007">
    <property type="protein sequence ID" value="RKQ16840.1"/>
    <property type="molecule type" value="Genomic_DNA"/>
</dbReference>
<dbReference type="Gene3D" id="1.25.40.680">
    <property type="entry name" value="Type VII secretion system EssB, C-terminal-like domain"/>
    <property type="match status" value="1"/>
</dbReference>
<dbReference type="NCBIfam" id="TIGR03926">
    <property type="entry name" value="T7_EssB"/>
    <property type="match status" value="1"/>
</dbReference>
<proteinExistence type="inferred from homology"/>
<feature type="region of interest" description="Disordered" evidence="2">
    <location>
        <begin position="385"/>
        <end position="433"/>
    </location>
</feature>
<dbReference type="AlphaFoldDB" id="A0A494Z2U6"/>
<keyword evidence="3" id="KW-0812">Transmembrane</keyword>
<organism evidence="4 5">
    <name type="scientific">Oceanobacillus bengalensis</name>
    <dbReference type="NCBI Taxonomy" id="1435466"/>
    <lineage>
        <taxon>Bacteria</taxon>
        <taxon>Bacillati</taxon>
        <taxon>Bacillota</taxon>
        <taxon>Bacilli</taxon>
        <taxon>Bacillales</taxon>
        <taxon>Bacillaceae</taxon>
        <taxon>Oceanobacillus</taxon>
    </lineage>
</organism>
<dbReference type="OrthoDB" id="4975281at2"/>
<dbReference type="RefSeq" id="WP_121129728.1">
    <property type="nucleotide sequence ID" value="NZ_JBHUFK010000033.1"/>
</dbReference>
<keyword evidence="3" id="KW-0472">Membrane</keyword>
<dbReference type="InterPro" id="IPR042565">
    <property type="entry name" value="T7SS_EssB_C"/>
</dbReference>
<evidence type="ECO:0000256" key="3">
    <source>
        <dbReference type="SAM" id="Phobius"/>
    </source>
</evidence>
<evidence type="ECO:0000313" key="5">
    <source>
        <dbReference type="Proteomes" id="UP000281813"/>
    </source>
</evidence>
<feature type="compositionally biased region" description="Basic and acidic residues" evidence="2">
    <location>
        <begin position="418"/>
        <end position="433"/>
    </location>
</feature>
<protein>
    <submittedName>
        <fullName evidence="4">Type VII secretion protein EssB</fullName>
    </submittedName>
</protein>
<dbReference type="Gene3D" id="1.10.510.10">
    <property type="entry name" value="Transferase(Phosphotransferase) domain 1"/>
    <property type="match status" value="1"/>
</dbReference>
<comment type="similarity">
    <text evidence="1">Belongs to the EssB family.</text>
</comment>
<evidence type="ECO:0000256" key="2">
    <source>
        <dbReference type="SAM" id="MobiDB-lite"/>
    </source>
</evidence>
<gene>
    <name evidence="4" type="primary">essB</name>
    <name evidence="4" type="ORF">D8M05_06190</name>
</gene>
<dbReference type="InterPro" id="IPR018778">
    <property type="entry name" value="T7SS_EssB"/>
</dbReference>
<accession>A0A494Z2U6</accession>
<name>A0A494Z2U6_9BACI</name>
<evidence type="ECO:0000256" key="1">
    <source>
        <dbReference type="ARBA" id="ARBA00010163"/>
    </source>
</evidence>
<evidence type="ECO:0000313" key="4">
    <source>
        <dbReference type="EMBL" id="RKQ16840.1"/>
    </source>
</evidence>
<keyword evidence="5" id="KW-1185">Reference proteome</keyword>
<feature type="transmembrane region" description="Helical" evidence="3">
    <location>
        <begin position="221"/>
        <end position="241"/>
    </location>
</feature>
<comment type="caution">
    <text evidence="4">The sequence shown here is derived from an EMBL/GenBank/DDBJ whole genome shotgun (WGS) entry which is preliminary data.</text>
</comment>
<reference evidence="4 5" key="1">
    <citation type="journal article" date="2015" name="Antonie Van Leeuwenhoek">
        <title>Oceanobacillus bengalensis sp. nov., a bacterium isolated from seawater of the Bay of Bengal.</title>
        <authorList>
            <person name="Yongchang O."/>
            <person name="Xiang W."/>
            <person name="Wang G."/>
        </authorList>
    </citation>
    <scope>NUCLEOTIDE SEQUENCE [LARGE SCALE GENOMIC DNA]</scope>
    <source>
        <strain evidence="4 5">MCCC 1K00260</strain>
    </source>
</reference>
<keyword evidence="3" id="KW-1133">Transmembrane helix</keyword>
<dbReference type="Proteomes" id="UP000281813">
    <property type="component" value="Unassembled WGS sequence"/>
</dbReference>
<dbReference type="Pfam" id="PF10140">
    <property type="entry name" value="YukC"/>
    <property type="match status" value="1"/>
</dbReference>